<evidence type="ECO:0000256" key="1">
    <source>
        <dbReference type="ARBA" id="ARBA00023002"/>
    </source>
</evidence>
<reference evidence="2 3" key="1">
    <citation type="submission" date="2020-07" db="EMBL/GenBank/DDBJ databases">
        <title>Mycobacterium kansasii (former subtype) with zoonotic potential isolated from diseased indoor pet cat, Japan.</title>
        <authorList>
            <person name="Fukano H."/>
            <person name="Terazono T."/>
            <person name="Hoshino Y."/>
        </authorList>
    </citation>
    <scope>NUCLEOTIDE SEQUENCE [LARGE SCALE GENOMIC DNA]</scope>
    <source>
        <strain evidence="2 3">Kuro-I</strain>
    </source>
</reference>
<keyword evidence="3" id="KW-1185">Reference proteome</keyword>
<dbReference type="AlphaFoldDB" id="A0A7G1IF26"/>
<protein>
    <submittedName>
        <fullName evidence="2">Uncharacterized protein</fullName>
    </submittedName>
</protein>
<dbReference type="InterPro" id="IPR037024">
    <property type="entry name" value="NiFe_Hase_small_N_sf"/>
</dbReference>
<accession>A0A7G1IF26</accession>
<dbReference type="GO" id="GO:0016491">
    <property type="term" value="F:oxidoreductase activity"/>
    <property type="evidence" value="ECO:0007669"/>
    <property type="project" value="UniProtKB-KW"/>
</dbReference>
<keyword evidence="1" id="KW-0560">Oxidoreductase</keyword>
<dbReference type="EMBL" id="AP023343">
    <property type="protein sequence ID" value="BCI89631.1"/>
    <property type="molecule type" value="Genomic_DNA"/>
</dbReference>
<gene>
    <name evidence="2" type="ORF">NIIDMKKI_48370</name>
</gene>
<proteinExistence type="predicted"/>
<sequence length="112" mass="12067">MQQPSTKCRIGCHLRTIDKAQRHGVDPEIALRKWADGRLRQRQGLQLTPESCTMPTEAAVNAEETLIHVLWINAGLSCDGDSVALTAATQPSVEEIALGALPGLPRSPSTGR</sequence>
<evidence type="ECO:0000313" key="2">
    <source>
        <dbReference type="EMBL" id="BCI89631.1"/>
    </source>
</evidence>
<organism evidence="2 3">
    <name type="scientific">Mycobacterium kansasii</name>
    <dbReference type="NCBI Taxonomy" id="1768"/>
    <lineage>
        <taxon>Bacteria</taxon>
        <taxon>Bacillati</taxon>
        <taxon>Actinomycetota</taxon>
        <taxon>Actinomycetes</taxon>
        <taxon>Mycobacteriales</taxon>
        <taxon>Mycobacteriaceae</taxon>
        <taxon>Mycobacterium</taxon>
    </lineage>
</organism>
<evidence type="ECO:0000313" key="3">
    <source>
        <dbReference type="Proteomes" id="UP000516380"/>
    </source>
</evidence>
<dbReference type="Proteomes" id="UP000516380">
    <property type="component" value="Chromosome"/>
</dbReference>
<name>A0A7G1IF26_MYCKA</name>
<dbReference type="Gene3D" id="3.40.50.700">
    <property type="entry name" value="NADH:ubiquinone oxidoreductase-like, 20kDa subunit"/>
    <property type="match status" value="1"/>
</dbReference>